<organism evidence="2 3">
    <name type="scientific">Cymbomonas tetramitiformis</name>
    <dbReference type="NCBI Taxonomy" id="36881"/>
    <lineage>
        <taxon>Eukaryota</taxon>
        <taxon>Viridiplantae</taxon>
        <taxon>Chlorophyta</taxon>
        <taxon>Pyramimonadophyceae</taxon>
        <taxon>Pyramimonadales</taxon>
        <taxon>Pyramimonadaceae</taxon>
        <taxon>Cymbomonas</taxon>
    </lineage>
</organism>
<keyword evidence="3" id="KW-1185">Reference proteome</keyword>
<feature type="transmembrane region" description="Helical" evidence="1">
    <location>
        <begin position="131"/>
        <end position="150"/>
    </location>
</feature>
<dbReference type="AlphaFoldDB" id="A0AAE0L6N1"/>
<proteinExistence type="predicted"/>
<keyword evidence="1" id="KW-0472">Membrane</keyword>
<sequence length="228" mass="24645">MYALKGLKIPQRSLQFSKPSDTPYRLKAGITRAFRGKRARQSQKLCKRLFCVSAAGVYQSDDIPNVWKTVLKPSTPVSVWAELLPAPTSPSVTEVVTTTKVVRDPPRVEKSSNTAASVPVKKEKAPRWGGLKLRILFGVVLGAICGGTAISGGWWFAIMVTLASCQCVLEYFGFVTSKYMPKGIKAPPLPLRNTTVVCAAGIILGAAARVRTGTRITAAAHIKRMKCA</sequence>
<reference evidence="2 3" key="1">
    <citation type="journal article" date="2015" name="Genome Biol. Evol.">
        <title>Comparative Genomics of a Bacterivorous Green Alga Reveals Evolutionary Causalities and Consequences of Phago-Mixotrophic Mode of Nutrition.</title>
        <authorList>
            <person name="Burns J.A."/>
            <person name="Paasch A."/>
            <person name="Narechania A."/>
            <person name="Kim E."/>
        </authorList>
    </citation>
    <scope>NUCLEOTIDE SEQUENCE [LARGE SCALE GENOMIC DNA]</scope>
    <source>
        <strain evidence="2 3">PLY_AMNH</strain>
    </source>
</reference>
<dbReference type="Proteomes" id="UP001190700">
    <property type="component" value="Unassembled WGS sequence"/>
</dbReference>
<gene>
    <name evidence="2" type="ORF">CYMTET_18065</name>
</gene>
<comment type="caution">
    <text evidence="2">The sequence shown here is derived from an EMBL/GenBank/DDBJ whole genome shotgun (WGS) entry which is preliminary data.</text>
</comment>
<protein>
    <submittedName>
        <fullName evidence="2">Uncharacterized protein</fullName>
    </submittedName>
</protein>
<evidence type="ECO:0000313" key="2">
    <source>
        <dbReference type="EMBL" id="KAK3273709.1"/>
    </source>
</evidence>
<dbReference type="EMBL" id="LGRX02008311">
    <property type="protein sequence ID" value="KAK3273709.1"/>
    <property type="molecule type" value="Genomic_DNA"/>
</dbReference>
<keyword evidence="1" id="KW-1133">Transmembrane helix</keyword>
<name>A0AAE0L6N1_9CHLO</name>
<keyword evidence="1" id="KW-0812">Transmembrane</keyword>
<evidence type="ECO:0000313" key="3">
    <source>
        <dbReference type="Proteomes" id="UP001190700"/>
    </source>
</evidence>
<evidence type="ECO:0000256" key="1">
    <source>
        <dbReference type="SAM" id="Phobius"/>
    </source>
</evidence>
<accession>A0AAE0L6N1</accession>